<evidence type="ECO:0000259" key="7">
    <source>
        <dbReference type="Pfam" id="PF03168"/>
    </source>
</evidence>
<dbReference type="Gramene" id="MELO3C024581.2.1">
    <property type="protein sequence ID" value="MELO3C024581.2.1"/>
    <property type="gene ID" value="MELO3C024581.2"/>
</dbReference>
<reference evidence="8" key="1">
    <citation type="submission" date="2023-03" db="UniProtKB">
        <authorList>
            <consortium name="EnsemblPlants"/>
        </authorList>
    </citation>
    <scope>IDENTIFICATION</scope>
</reference>
<evidence type="ECO:0000256" key="4">
    <source>
        <dbReference type="ARBA" id="ARBA00023136"/>
    </source>
</evidence>
<dbReference type="GeneID" id="103500931"/>
<evidence type="ECO:0000256" key="1">
    <source>
        <dbReference type="ARBA" id="ARBA00004167"/>
    </source>
</evidence>
<proteinExistence type="predicted"/>
<dbReference type="InterPro" id="IPR004864">
    <property type="entry name" value="LEA_2"/>
</dbReference>
<dbReference type="GO" id="GO:0005886">
    <property type="term" value="C:plasma membrane"/>
    <property type="evidence" value="ECO:0007669"/>
    <property type="project" value="TreeGrafter"/>
</dbReference>
<organism evidence="9 10">
    <name type="scientific">Cucumis melo</name>
    <name type="common">Muskmelon</name>
    <dbReference type="NCBI Taxonomy" id="3656"/>
    <lineage>
        <taxon>Eukaryota</taxon>
        <taxon>Viridiplantae</taxon>
        <taxon>Streptophyta</taxon>
        <taxon>Embryophyta</taxon>
        <taxon>Tracheophyta</taxon>
        <taxon>Spermatophyta</taxon>
        <taxon>Magnoliopsida</taxon>
        <taxon>eudicotyledons</taxon>
        <taxon>Gunneridae</taxon>
        <taxon>Pentapetalae</taxon>
        <taxon>rosids</taxon>
        <taxon>fabids</taxon>
        <taxon>Cucurbitales</taxon>
        <taxon>Cucurbitaceae</taxon>
        <taxon>Benincaseae</taxon>
        <taxon>Cucumis</taxon>
    </lineage>
</organism>
<evidence type="ECO:0000313" key="9">
    <source>
        <dbReference type="Proteomes" id="UP001652600"/>
    </source>
</evidence>
<dbReference type="GO" id="GO:0009506">
    <property type="term" value="C:plasmodesma"/>
    <property type="evidence" value="ECO:0007669"/>
    <property type="project" value="TreeGrafter"/>
</dbReference>
<evidence type="ECO:0000313" key="8">
    <source>
        <dbReference type="EnsemblPlants" id="MELO3C024581.2.1"/>
    </source>
</evidence>
<evidence type="ECO:0000256" key="2">
    <source>
        <dbReference type="ARBA" id="ARBA00022692"/>
    </source>
</evidence>
<keyword evidence="2 6" id="KW-0812">Transmembrane</keyword>
<keyword evidence="9" id="KW-1185">Reference proteome</keyword>
<dbReference type="InterPro" id="IPR044839">
    <property type="entry name" value="NDR1-like"/>
</dbReference>
<sequence>MASHLNGAYYGPSIPPPSSKSYHRPGRGDSGCGCCGCLGCLCNCCCGCILNLICQILITVVIVLGIAVFLLWLIFRPNLLQFHATDASLTQFNFTSPNNNNLHYNLALNITVRNPNRRIGIYYDVIEVSAFYEDQRFSTVNLSQFYQGHKNTSVLSPSFVGQNIVLLGTDGISSYNSEKSSGIFSIDVKINLRIRFKFGLVKFGHYKPKIRCPLKVPLRSNSTSSSSSSSNGVFETTKCSYDL</sequence>
<dbReference type="PANTHER" id="PTHR31415">
    <property type="entry name" value="OS05G0367900 PROTEIN"/>
    <property type="match status" value="1"/>
</dbReference>
<dbReference type="Pfam" id="PF03168">
    <property type="entry name" value="LEA_2"/>
    <property type="match status" value="1"/>
</dbReference>
<dbReference type="OrthoDB" id="1889094at2759"/>
<dbReference type="AlphaFoldDB" id="A0A1S3CHB3"/>
<keyword evidence="3 6" id="KW-1133">Transmembrane helix</keyword>
<dbReference type="Proteomes" id="UP001652600">
    <property type="component" value="Chromosome 8"/>
</dbReference>
<dbReference type="RefSeq" id="XP_008462616.1">
    <property type="nucleotide sequence ID" value="XM_008464394.2"/>
</dbReference>
<dbReference type="EnsemblPlants" id="MELO3C024581.2.1">
    <property type="protein sequence ID" value="MELO3C024581.2.1"/>
    <property type="gene ID" value="MELO3C024581.2"/>
</dbReference>
<feature type="compositionally biased region" description="Low complexity" evidence="5">
    <location>
        <begin position="220"/>
        <end position="231"/>
    </location>
</feature>
<gene>
    <name evidence="10" type="primary">LOC103500931</name>
    <name evidence="8" type="synonym">103500931</name>
</gene>
<feature type="compositionally biased region" description="Polar residues" evidence="5">
    <location>
        <begin position="232"/>
        <end position="243"/>
    </location>
</feature>
<dbReference type="InParanoid" id="A0A1S3CHB3"/>
<evidence type="ECO:0000313" key="10">
    <source>
        <dbReference type="RefSeq" id="XP_008462616.1"/>
    </source>
</evidence>
<protein>
    <submittedName>
        <fullName evidence="10">NDR1/HIN1-Like protein 3-like</fullName>
    </submittedName>
</protein>
<feature type="region of interest" description="Disordered" evidence="5">
    <location>
        <begin position="218"/>
        <end position="243"/>
    </location>
</feature>
<dbReference type="KEGG" id="cmo:103500931"/>
<comment type="subcellular location">
    <subcellularLocation>
        <location evidence="1">Membrane</location>
        <topology evidence="1">Single-pass membrane protein</topology>
    </subcellularLocation>
</comment>
<dbReference type="GO" id="GO:0098542">
    <property type="term" value="P:defense response to other organism"/>
    <property type="evidence" value="ECO:0007669"/>
    <property type="project" value="InterPro"/>
</dbReference>
<dbReference type="eggNOG" id="ENOG502QUR9">
    <property type="taxonomic scope" value="Eukaryota"/>
</dbReference>
<feature type="transmembrane region" description="Helical" evidence="6">
    <location>
        <begin position="49"/>
        <end position="75"/>
    </location>
</feature>
<evidence type="ECO:0000256" key="3">
    <source>
        <dbReference type="ARBA" id="ARBA00022989"/>
    </source>
</evidence>
<evidence type="ECO:0000256" key="5">
    <source>
        <dbReference type="SAM" id="MobiDB-lite"/>
    </source>
</evidence>
<evidence type="ECO:0000256" key="6">
    <source>
        <dbReference type="SAM" id="Phobius"/>
    </source>
</evidence>
<keyword evidence="4 6" id="KW-0472">Membrane</keyword>
<reference evidence="10" key="2">
    <citation type="submission" date="2025-04" db="UniProtKB">
        <authorList>
            <consortium name="RefSeq"/>
        </authorList>
    </citation>
    <scope>IDENTIFICATION</scope>
</reference>
<feature type="domain" description="Late embryogenesis abundant protein LEA-2 subgroup" evidence="7">
    <location>
        <begin position="110"/>
        <end position="206"/>
    </location>
</feature>
<name>A0A1S3CHB3_CUCME</name>
<accession>A0A1S3CHB3</accession>
<dbReference type="PANTHER" id="PTHR31415:SF4">
    <property type="entry name" value="NDR1_HIN1-LIKE PROTEIN 3"/>
    <property type="match status" value="1"/>
</dbReference>